<dbReference type="AlphaFoldDB" id="A0AAW1UKX6"/>
<dbReference type="GO" id="GO:0005739">
    <property type="term" value="C:mitochondrion"/>
    <property type="evidence" value="ECO:0007669"/>
    <property type="project" value="TreeGrafter"/>
</dbReference>
<dbReference type="PANTHER" id="PTHR12901">
    <property type="entry name" value="SPERM PROTEIN HOMOLOG"/>
    <property type="match status" value="1"/>
</dbReference>
<reference evidence="5 6" key="1">
    <citation type="submission" date="2023-03" db="EMBL/GenBank/DDBJ databases">
        <title>Genome insight into feeding habits of ladybird beetles.</title>
        <authorList>
            <person name="Li H.-S."/>
            <person name="Huang Y.-H."/>
            <person name="Pang H."/>
        </authorList>
    </citation>
    <scope>NUCLEOTIDE SEQUENCE [LARGE SCALE GENOMIC DNA]</scope>
    <source>
        <strain evidence="5">SYSU_2023b</strain>
        <tissue evidence="5">Whole body</tissue>
    </source>
</reference>
<dbReference type="Gene3D" id="3.30.530.20">
    <property type="match status" value="1"/>
</dbReference>
<comment type="caution">
    <text evidence="5">The sequence shown here is derived from an EMBL/GenBank/DDBJ whole genome shotgun (WGS) entry which is preliminary data.</text>
</comment>
<protein>
    <recommendedName>
        <fullName evidence="4">Coenzyme Q-binding protein COQ10 START domain-containing protein</fullName>
    </recommendedName>
</protein>
<dbReference type="GO" id="GO:0045333">
    <property type="term" value="P:cellular respiration"/>
    <property type="evidence" value="ECO:0007669"/>
    <property type="project" value="InterPro"/>
</dbReference>
<proteinExistence type="inferred from homology"/>
<dbReference type="Proteomes" id="UP001431783">
    <property type="component" value="Unassembled WGS sequence"/>
</dbReference>
<sequence length="159" mass="18282">MTKLIRNISFSSEEMFNVVSDVGHYKDFVPFCTKSVILSKSSSKLIGTLEIGFPPIVESYTSKVTLYKPNLVSAICTEGKLFHYLETTWKFSSGLNSNPRSCIIDFYICFRFKSLVHSQIAIFFFDSLVRQMEIAFLEEAKRRYGKPTVETHPLEIVKR</sequence>
<comment type="similarity">
    <text evidence="1">Belongs to the COQ10 family.</text>
</comment>
<accession>A0AAW1UKX6</accession>
<feature type="domain" description="Coenzyme Q-binding protein COQ10 START" evidence="4">
    <location>
        <begin position="9"/>
        <end position="136"/>
    </location>
</feature>
<dbReference type="Pfam" id="PF03364">
    <property type="entry name" value="Polyketide_cyc"/>
    <property type="match status" value="1"/>
</dbReference>
<dbReference type="InterPro" id="IPR005031">
    <property type="entry name" value="COQ10_START"/>
</dbReference>
<evidence type="ECO:0000313" key="5">
    <source>
        <dbReference type="EMBL" id="KAK9880049.1"/>
    </source>
</evidence>
<gene>
    <name evidence="5" type="ORF">WA026_008560</name>
</gene>
<dbReference type="EMBL" id="JARQZJ010000063">
    <property type="protein sequence ID" value="KAK9880049.1"/>
    <property type="molecule type" value="Genomic_DNA"/>
</dbReference>
<dbReference type="InterPro" id="IPR044996">
    <property type="entry name" value="COQ10-like"/>
</dbReference>
<evidence type="ECO:0000256" key="1">
    <source>
        <dbReference type="ARBA" id="ARBA00006885"/>
    </source>
</evidence>
<dbReference type="PANTHER" id="PTHR12901:SF10">
    <property type="entry name" value="COENZYME Q-BINDING PROTEIN COQ10, MITOCHONDRIAL"/>
    <property type="match status" value="1"/>
</dbReference>
<dbReference type="GO" id="GO:0048039">
    <property type="term" value="F:ubiquinone binding"/>
    <property type="evidence" value="ECO:0007669"/>
    <property type="project" value="InterPro"/>
</dbReference>
<evidence type="ECO:0000256" key="3">
    <source>
        <dbReference type="ARBA" id="ARBA00024947"/>
    </source>
</evidence>
<dbReference type="InterPro" id="IPR023393">
    <property type="entry name" value="START-like_dom_sf"/>
</dbReference>
<evidence type="ECO:0000256" key="2">
    <source>
        <dbReference type="ARBA" id="ARBA00011814"/>
    </source>
</evidence>
<evidence type="ECO:0000259" key="4">
    <source>
        <dbReference type="Pfam" id="PF03364"/>
    </source>
</evidence>
<dbReference type="CDD" id="cd07813">
    <property type="entry name" value="COQ10p_like"/>
    <property type="match status" value="1"/>
</dbReference>
<comment type="subunit">
    <text evidence="2">Interacts with coenzyme Q.</text>
</comment>
<evidence type="ECO:0000313" key="6">
    <source>
        <dbReference type="Proteomes" id="UP001431783"/>
    </source>
</evidence>
<organism evidence="5 6">
    <name type="scientific">Henosepilachna vigintioctopunctata</name>
    <dbReference type="NCBI Taxonomy" id="420089"/>
    <lineage>
        <taxon>Eukaryota</taxon>
        <taxon>Metazoa</taxon>
        <taxon>Ecdysozoa</taxon>
        <taxon>Arthropoda</taxon>
        <taxon>Hexapoda</taxon>
        <taxon>Insecta</taxon>
        <taxon>Pterygota</taxon>
        <taxon>Neoptera</taxon>
        <taxon>Endopterygota</taxon>
        <taxon>Coleoptera</taxon>
        <taxon>Polyphaga</taxon>
        <taxon>Cucujiformia</taxon>
        <taxon>Coccinelloidea</taxon>
        <taxon>Coccinellidae</taxon>
        <taxon>Epilachninae</taxon>
        <taxon>Epilachnini</taxon>
        <taxon>Henosepilachna</taxon>
    </lineage>
</organism>
<name>A0AAW1UKX6_9CUCU</name>
<dbReference type="SUPFAM" id="SSF55961">
    <property type="entry name" value="Bet v1-like"/>
    <property type="match status" value="1"/>
</dbReference>
<keyword evidence="6" id="KW-1185">Reference proteome</keyword>
<comment type="function">
    <text evidence="3">Required for the function of coenzyme Q in the respiratory chain. May serve as a chaperone or may be involved in the transport of Q6 from its site of synthesis to the catalytic sites of the respiratory complexes.</text>
</comment>